<keyword evidence="3" id="KW-1185">Reference proteome</keyword>
<dbReference type="Gene3D" id="1.10.287.1490">
    <property type="match status" value="1"/>
</dbReference>
<reference evidence="2" key="5">
    <citation type="journal article" date="2021" name="G3 (Bethesda)">
        <title>Aegilops tauschii genome assembly Aet v5.0 features greater sequence contiguity and improved annotation.</title>
        <authorList>
            <person name="Wang L."/>
            <person name="Zhu T."/>
            <person name="Rodriguez J.C."/>
            <person name="Deal K.R."/>
            <person name="Dubcovsky J."/>
            <person name="McGuire P.E."/>
            <person name="Lux T."/>
            <person name="Spannagl M."/>
            <person name="Mayer K.F.X."/>
            <person name="Baldrich P."/>
            <person name="Meyers B.C."/>
            <person name="Huo N."/>
            <person name="Gu Y.Q."/>
            <person name="Zhou H."/>
            <person name="Devos K.M."/>
            <person name="Bennetzen J.L."/>
            <person name="Unver T."/>
            <person name="Budak H."/>
            <person name="Gulick P.J."/>
            <person name="Galiba G."/>
            <person name="Kalapos B."/>
            <person name="Nelson D.R."/>
            <person name="Li P."/>
            <person name="You F.M."/>
            <person name="Luo M.C."/>
            <person name="Dvorak J."/>
        </authorList>
    </citation>
    <scope>NUCLEOTIDE SEQUENCE [LARGE SCALE GENOMIC DNA]</scope>
    <source>
        <strain evidence="2">cv. AL8/78</strain>
    </source>
</reference>
<feature type="region of interest" description="Disordered" evidence="1">
    <location>
        <begin position="151"/>
        <end position="201"/>
    </location>
</feature>
<name>A0A453QAR3_AEGTS</name>
<organism evidence="2 3">
    <name type="scientific">Aegilops tauschii subsp. strangulata</name>
    <name type="common">Goatgrass</name>
    <dbReference type="NCBI Taxonomy" id="200361"/>
    <lineage>
        <taxon>Eukaryota</taxon>
        <taxon>Viridiplantae</taxon>
        <taxon>Streptophyta</taxon>
        <taxon>Embryophyta</taxon>
        <taxon>Tracheophyta</taxon>
        <taxon>Spermatophyta</taxon>
        <taxon>Magnoliopsida</taxon>
        <taxon>Liliopsida</taxon>
        <taxon>Poales</taxon>
        <taxon>Poaceae</taxon>
        <taxon>BOP clade</taxon>
        <taxon>Pooideae</taxon>
        <taxon>Triticodae</taxon>
        <taxon>Triticeae</taxon>
        <taxon>Triticinae</taxon>
        <taxon>Aegilops</taxon>
    </lineage>
</organism>
<protein>
    <submittedName>
        <fullName evidence="2">Uncharacterized protein</fullName>
    </submittedName>
</protein>
<reference evidence="3" key="2">
    <citation type="journal article" date="2017" name="Nat. Plants">
        <title>The Aegilops tauschii genome reveals multiple impacts of transposons.</title>
        <authorList>
            <person name="Zhao G."/>
            <person name="Zou C."/>
            <person name="Li K."/>
            <person name="Wang K."/>
            <person name="Li T."/>
            <person name="Gao L."/>
            <person name="Zhang X."/>
            <person name="Wang H."/>
            <person name="Yang Z."/>
            <person name="Liu X."/>
            <person name="Jiang W."/>
            <person name="Mao L."/>
            <person name="Kong X."/>
            <person name="Jiao Y."/>
            <person name="Jia J."/>
        </authorList>
    </citation>
    <scope>NUCLEOTIDE SEQUENCE [LARGE SCALE GENOMIC DNA]</scope>
    <source>
        <strain evidence="3">cv. AL8/78</strain>
    </source>
</reference>
<reference evidence="3" key="1">
    <citation type="journal article" date="2014" name="Science">
        <title>Ancient hybridizations among the ancestral genomes of bread wheat.</title>
        <authorList>
            <consortium name="International Wheat Genome Sequencing Consortium,"/>
            <person name="Marcussen T."/>
            <person name="Sandve S.R."/>
            <person name="Heier L."/>
            <person name="Spannagl M."/>
            <person name="Pfeifer M."/>
            <person name="Jakobsen K.S."/>
            <person name="Wulff B.B."/>
            <person name="Steuernagel B."/>
            <person name="Mayer K.F."/>
            <person name="Olsen O.A."/>
        </authorList>
    </citation>
    <scope>NUCLEOTIDE SEQUENCE [LARGE SCALE GENOMIC DNA]</scope>
    <source>
        <strain evidence="3">cv. AL8/78</strain>
    </source>
</reference>
<dbReference type="Proteomes" id="UP000015105">
    <property type="component" value="Chromosome 7D"/>
</dbReference>
<accession>A0A453QAR3</accession>
<dbReference type="EnsemblPlants" id="AET7Gv20019500.5">
    <property type="protein sequence ID" value="AET7Gv20019500.5"/>
    <property type="gene ID" value="AET7Gv20019500"/>
</dbReference>
<dbReference type="AlphaFoldDB" id="A0A453QAR3"/>
<evidence type="ECO:0000313" key="2">
    <source>
        <dbReference type="EnsemblPlants" id="AET7Gv20019500.5"/>
    </source>
</evidence>
<sequence>MCQCSSSSNRLYMDDIVDALVLKLHSKICYHRDASVDYLEIKTTVDKLVEANKKLKDEKVDFQDVINMVTEEKENLQHDCQVIKERVAKKEEQLETVKRELEEAKHEHVAAKKELEEEKLGHVATKKELAAAQQQLAQRNEELEILRKKLQESEHVPSKRVTRSAHKRQMVLQGSLSNDAAGHRQKKHRSYQHATQDVTWR</sequence>
<evidence type="ECO:0000313" key="3">
    <source>
        <dbReference type="Proteomes" id="UP000015105"/>
    </source>
</evidence>
<evidence type="ECO:0000256" key="1">
    <source>
        <dbReference type="SAM" id="MobiDB-lite"/>
    </source>
</evidence>
<reference evidence="2" key="3">
    <citation type="journal article" date="2017" name="Nature">
        <title>Genome sequence of the progenitor of the wheat D genome Aegilops tauschii.</title>
        <authorList>
            <person name="Luo M.C."/>
            <person name="Gu Y.Q."/>
            <person name="Puiu D."/>
            <person name="Wang H."/>
            <person name="Twardziok S.O."/>
            <person name="Deal K.R."/>
            <person name="Huo N."/>
            <person name="Zhu T."/>
            <person name="Wang L."/>
            <person name="Wang Y."/>
            <person name="McGuire P.E."/>
            <person name="Liu S."/>
            <person name="Long H."/>
            <person name="Ramasamy R.K."/>
            <person name="Rodriguez J.C."/>
            <person name="Van S.L."/>
            <person name="Yuan L."/>
            <person name="Wang Z."/>
            <person name="Xia Z."/>
            <person name="Xiao L."/>
            <person name="Anderson O.D."/>
            <person name="Ouyang S."/>
            <person name="Liang Y."/>
            <person name="Zimin A.V."/>
            <person name="Pertea G."/>
            <person name="Qi P."/>
            <person name="Bennetzen J.L."/>
            <person name="Dai X."/>
            <person name="Dawson M.W."/>
            <person name="Muller H.G."/>
            <person name="Kugler K."/>
            <person name="Rivarola-Duarte L."/>
            <person name="Spannagl M."/>
            <person name="Mayer K.F.X."/>
            <person name="Lu F.H."/>
            <person name="Bevan M.W."/>
            <person name="Leroy P."/>
            <person name="Li P."/>
            <person name="You F.M."/>
            <person name="Sun Q."/>
            <person name="Liu Z."/>
            <person name="Lyons E."/>
            <person name="Wicker T."/>
            <person name="Salzberg S.L."/>
            <person name="Devos K.M."/>
            <person name="Dvorak J."/>
        </authorList>
    </citation>
    <scope>NUCLEOTIDE SEQUENCE [LARGE SCALE GENOMIC DNA]</scope>
    <source>
        <strain evidence="2">cv. AL8/78</strain>
    </source>
</reference>
<feature type="compositionally biased region" description="Polar residues" evidence="1">
    <location>
        <begin position="192"/>
        <end position="201"/>
    </location>
</feature>
<reference evidence="2" key="4">
    <citation type="submission" date="2019-03" db="UniProtKB">
        <authorList>
            <consortium name="EnsemblPlants"/>
        </authorList>
    </citation>
    <scope>IDENTIFICATION</scope>
</reference>
<dbReference type="Gramene" id="AET7Gv20019500.5">
    <property type="protein sequence ID" value="AET7Gv20019500.5"/>
    <property type="gene ID" value="AET7Gv20019500"/>
</dbReference>
<proteinExistence type="predicted"/>
<feature type="compositionally biased region" description="Basic residues" evidence="1">
    <location>
        <begin position="158"/>
        <end position="169"/>
    </location>
</feature>